<comment type="caution">
    <text evidence="4">The sequence shown here is derived from an EMBL/GenBank/DDBJ whole genome shotgun (WGS) entry which is preliminary data.</text>
</comment>
<evidence type="ECO:0000313" key="5">
    <source>
        <dbReference type="Proteomes" id="UP000278149"/>
    </source>
</evidence>
<organism evidence="4 5">
    <name type="scientific">Candidatus Korarchaeum cryptofilum</name>
    <dbReference type="NCBI Taxonomy" id="498846"/>
    <lineage>
        <taxon>Archaea</taxon>
        <taxon>Thermoproteota</taxon>
        <taxon>Candidatus Korarchaeia</taxon>
        <taxon>Candidatus Korarchaeales</taxon>
        <taxon>Candidatus Korarchaeaceae</taxon>
        <taxon>Candidatus Korarchaeum</taxon>
    </lineage>
</organism>
<evidence type="ECO:0000256" key="1">
    <source>
        <dbReference type="ARBA" id="ARBA00023054"/>
    </source>
</evidence>
<accession>A0A429G8D3</accession>
<dbReference type="InterPro" id="IPR008532">
    <property type="entry name" value="NFACT_RNA-bd"/>
</dbReference>
<feature type="domain" description="NFACT RNA-binding" evidence="3">
    <location>
        <begin position="420"/>
        <end position="529"/>
    </location>
</feature>
<evidence type="ECO:0000256" key="2">
    <source>
        <dbReference type="SAM" id="Coils"/>
    </source>
</evidence>
<feature type="coiled-coil region" evidence="2">
    <location>
        <begin position="280"/>
        <end position="307"/>
    </location>
</feature>
<dbReference type="GO" id="GO:0072344">
    <property type="term" value="P:rescue of stalled ribosome"/>
    <property type="evidence" value="ECO:0007669"/>
    <property type="project" value="TreeGrafter"/>
</dbReference>
<proteinExistence type="predicted"/>
<dbReference type="Pfam" id="PF05833">
    <property type="entry name" value="NFACT_N"/>
    <property type="match status" value="1"/>
</dbReference>
<evidence type="ECO:0000313" key="4">
    <source>
        <dbReference type="EMBL" id="RSN70069.1"/>
    </source>
</evidence>
<dbReference type="NCBIfam" id="NF041120">
    <property type="entry name" value="RqcH_arch"/>
    <property type="match status" value="1"/>
</dbReference>
<dbReference type="Gene3D" id="2.30.310.10">
    <property type="entry name" value="ibrinogen binding protein from staphylococcus aureus domain"/>
    <property type="match status" value="1"/>
</dbReference>
<dbReference type="EMBL" id="RCOR01000014">
    <property type="protein sequence ID" value="RSN70069.1"/>
    <property type="molecule type" value="Genomic_DNA"/>
</dbReference>
<dbReference type="AlphaFoldDB" id="A0A429G8D3"/>
<dbReference type="InterPro" id="IPR051608">
    <property type="entry name" value="RQC_Subunit_NEMF"/>
</dbReference>
<protein>
    <submittedName>
        <fullName evidence="4">Fibronectin-binding domain-containing protein</fullName>
    </submittedName>
</protein>
<sequence length="624" mass="71118">MKLRGMTGIEISHTINELRRLEGGFIKKIYNIDGNSFSLLFHPEVDGRREIVIDLRGFIFLTKLKWAKPQTPSSFVMTLRKHLENARIESISQLGLERIISFEFPRGMRLIVELFGGGNLILLSGDEIVASQRRAEYRGRTVRTGEIYKPPPSPWKEIPSFSREELTGILGRIPPEEKVWKVLTGLGLGPPYLNEVLLKLKIDAEVKISDLDLEKLADEISDLMSRRTEPTLYLDGEEIVEYSAFPLSHLEYDRARRDLLSDAIEDYYKSKGISFEDERISSLRREIERQISLKEEYERTYAQLRRIGDTILSNIHEVEEALGRARSGEEHALVKRVDWKSGKVIISLEGEEIQLDIRRSASENASEYYDKAKKAREKALRIDKALSNIMERLKQIESSLEERKLELSPKPRKRERWYEKFRWFYTSSGNLVICGRDAQTNSEIVSKYMDDKDLFFHVDMPGGAVVVLKVEGEVDQRSIEQAAVAAASFSRAWKEGLSYADVYYVKGEQVSKHAPPGMYLPKGSFYITGKRNYLRAKLELSVGIQETQDGMKLTAAPPDAPFICSVRIRPGSMSKEEAAIRIKNKLIELLSNVKIGGGVEVPADELTLDNIVRSMPPGKVRVEE</sequence>
<keyword evidence="1 2" id="KW-0175">Coiled coil</keyword>
<dbReference type="FunFam" id="2.30.310.10:FF:000003">
    <property type="entry name" value="Zinc knuckle domain containing protein"/>
    <property type="match status" value="1"/>
</dbReference>
<dbReference type="Pfam" id="PF05670">
    <property type="entry name" value="NFACT-R_1"/>
    <property type="match status" value="1"/>
</dbReference>
<dbReference type="RefSeq" id="WP_125740823.1">
    <property type="nucleotide sequence ID" value="NZ_RCOR01000014.1"/>
</dbReference>
<evidence type="ECO:0000259" key="3">
    <source>
        <dbReference type="Pfam" id="PF05670"/>
    </source>
</evidence>
<dbReference type="PANTHER" id="PTHR15239:SF6">
    <property type="entry name" value="RIBOSOME QUALITY CONTROL COMPLEX SUBUNIT NEMF"/>
    <property type="match status" value="1"/>
</dbReference>
<dbReference type="Proteomes" id="UP000278149">
    <property type="component" value="Unassembled WGS sequence"/>
</dbReference>
<feature type="coiled-coil region" evidence="2">
    <location>
        <begin position="358"/>
        <end position="406"/>
    </location>
</feature>
<dbReference type="GO" id="GO:0005737">
    <property type="term" value="C:cytoplasm"/>
    <property type="evidence" value="ECO:0007669"/>
    <property type="project" value="UniProtKB-ARBA"/>
</dbReference>
<dbReference type="PANTHER" id="PTHR15239">
    <property type="entry name" value="NUCLEAR EXPORT MEDIATOR FACTOR NEMF"/>
    <property type="match status" value="1"/>
</dbReference>
<dbReference type="GO" id="GO:1990112">
    <property type="term" value="C:RQC complex"/>
    <property type="evidence" value="ECO:0007669"/>
    <property type="project" value="TreeGrafter"/>
</dbReference>
<dbReference type="GO" id="GO:0000049">
    <property type="term" value="F:tRNA binding"/>
    <property type="evidence" value="ECO:0007669"/>
    <property type="project" value="TreeGrafter"/>
</dbReference>
<dbReference type="GO" id="GO:0043023">
    <property type="term" value="F:ribosomal large subunit binding"/>
    <property type="evidence" value="ECO:0007669"/>
    <property type="project" value="TreeGrafter"/>
</dbReference>
<gene>
    <name evidence="4" type="ORF">D9Q81_01810</name>
</gene>
<reference evidence="4 5" key="1">
    <citation type="submission" date="2018-10" db="EMBL/GenBank/DDBJ databases">
        <title>Co-occurring genomic capacity for anaerobic methane metabolism and dissimilatory sulfite reduction discovered in the Korarchaeota.</title>
        <authorList>
            <person name="Mckay L.J."/>
            <person name="Dlakic M."/>
            <person name="Fields M.W."/>
            <person name="Delmont T.O."/>
            <person name="Eren A.M."/>
            <person name="Jay Z.J."/>
            <person name="Klingelsmith K.B."/>
            <person name="Rusch D.B."/>
            <person name="Inskeep W.P."/>
        </authorList>
    </citation>
    <scope>NUCLEOTIDE SEQUENCE [LARGE SCALE GENOMIC DNA]</scope>
    <source>
        <strain evidence="4 5">WS</strain>
    </source>
</reference>
<name>A0A429G8D3_9CREN</name>